<dbReference type="AlphaFoldDB" id="A0A2T1E4X5"/>
<dbReference type="Proteomes" id="UP000239576">
    <property type="component" value="Unassembled WGS sequence"/>
</dbReference>
<dbReference type="EMBL" id="PVWK01000084">
    <property type="protein sequence ID" value="PSB27797.1"/>
    <property type="molecule type" value="Genomic_DNA"/>
</dbReference>
<comment type="caution">
    <text evidence="1">The sequence shown here is derived from an EMBL/GenBank/DDBJ whole genome shotgun (WGS) entry which is preliminary data.</text>
</comment>
<evidence type="ECO:0000313" key="2">
    <source>
        <dbReference type="Proteomes" id="UP000239576"/>
    </source>
</evidence>
<dbReference type="RefSeq" id="WP_106257207.1">
    <property type="nucleotide sequence ID" value="NZ_CAWNSW010000089.1"/>
</dbReference>
<reference evidence="2" key="1">
    <citation type="submission" date="2018-02" db="EMBL/GenBank/DDBJ databases">
        <authorList>
            <person name="Moore K."/>
            <person name="Momper L."/>
        </authorList>
    </citation>
    <scope>NUCLEOTIDE SEQUENCE [LARGE SCALE GENOMIC DNA]</scope>
    <source>
        <strain evidence="2">ULC18</strain>
    </source>
</reference>
<dbReference type="OrthoDB" id="573946at2"/>
<gene>
    <name evidence="1" type="ORF">C7B82_15550</name>
</gene>
<accession>A0A2T1E4X5</accession>
<protein>
    <submittedName>
        <fullName evidence="1">Uncharacterized protein</fullName>
    </submittedName>
</protein>
<sequence length="76" mass="8717">MKLSTFDSILDEIEALSPEDQLALLDIMQRRLRDRRRDEIAANIAQAKKEYQSGHVFRGTVDEAIAELIGSHEEVY</sequence>
<organism evidence="1 2">
    <name type="scientific">Stenomitos frigidus ULC18</name>
    <dbReference type="NCBI Taxonomy" id="2107698"/>
    <lineage>
        <taxon>Bacteria</taxon>
        <taxon>Bacillati</taxon>
        <taxon>Cyanobacteriota</taxon>
        <taxon>Cyanophyceae</taxon>
        <taxon>Leptolyngbyales</taxon>
        <taxon>Leptolyngbyaceae</taxon>
        <taxon>Stenomitos</taxon>
    </lineage>
</organism>
<keyword evidence="2" id="KW-1185">Reference proteome</keyword>
<proteinExistence type="predicted"/>
<reference evidence="1 2" key="2">
    <citation type="submission" date="2018-03" db="EMBL/GenBank/DDBJ databases">
        <title>The ancient ancestry and fast evolution of plastids.</title>
        <authorList>
            <person name="Moore K.R."/>
            <person name="Magnabosco C."/>
            <person name="Momper L."/>
            <person name="Gold D.A."/>
            <person name="Bosak T."/>
            <person name="Fournier G.P."/>
        </authorList>
    </citation>
    <scope>NUCLEOTIDE SEQUENCE [LARGE SCALE GENOMIC DNA]</scope>
    <source>
        <strain evidence="1 2">ULC18</strain>
    </source>
</reference>
<name>A0A2T1E4X5_9CYAN</name>
<evidence type="ECO:0000313" key="1">
    <source>
        <dbReference type="EMBL" id="PSB27797.1"/>
    </source>
</evidence>